<dbReference type="Gene3D" id="3.40.50.720">
    <property type="entry name" value="NAD(P)-binding Rossmann-like Domain"/>
    <property type="match status" value="1"/>
</dbReference>
<evidence type="ECO:0000256" key="5">
    <source>
        <dbReference type="ARBA" id="ARBA00022884"/>
    </source>
</evidence>
<dbReference type="PANTHER" id="PTHR44154">
    <property type="entry name" value="QUINONE OXIDOREDUCTASE"/>
    <property type="match status" value="1"/>
</dbReference>
<proteinExistence type="predicted"/>
<dbReference type="InterPro" id="IPR013154">
    <property type="entry name" value="ADH-like_N"/>
</dbReference>
<keyword evidence="8" id="KW-1185">Reference proteome</keyword>
<evidence type="ECO:0000259" key="6">
    <source>
        <dbReference type="SMART" id="SM00829"/>
    </source>
</evidence>
<dbReference type="Proteomes" id="UP000607281">
    <property type="component" value="Unassembled WGS sequence"/>
</dbReference>
<evidence type="ECO:0000256" key="3">
    <source>
        <dbReference type="ARBA" id="ARBA00022490"/>
    </source>
</evidence>
<reference evidence="7 8" key="1">
    <citation type="journal article" date="2020" name="ISME J.">
        <title>Comparative genomics reveals insights into cyanobacterial evolution and habitat adaptation.</title>
        <authorList>
            <person name="Chen M.Y."/>
            <person name="Teng W.K."/>
            <person name="Zhao L."/>
            <person name="Hu C.X."/>
            <person name="Zhou Y.K."/>
            <person name="Han B.P."/>
            <person name="Song L.R."/>
            <person name="Shu W.S."/>
        </authorList>
    </citation>
    <scope>NUCLEOTIDE SEQUENCE [LARGE SCALE GENOMIC DNA]</scope>
    <source>
        <strain evidence="7 8">FACHB-260</strain>
    </source>
</reference>
<sequence length="319" mass="33594">MRAMAIANFGSPEVFTEVEVNKPTPANNEVLVKVYATSVNPADCGMRRGFFGPRVQLPAILGFDVSGVVEAVGENVRDFQVGDEVYYAIPHELGGGADAEYHAFPSFMIAKKPNNISHLEAATVPVAGGTAWAALITRANLQVGETVLIHGGAGGVGTFAIQIAKAAGAYVYTTCGGYDIDFVKSIGADRAIDYRNEDFTNIIMQETGGAGVDVTFTTVGGDILAKSLLVTKPGGRAVTVTGVTGDLNTAIFKNITIHFVHLDNTLAKLNALRSLIERGQIKPVVGISFPLNQLAAAHKKLEEGSQGLHGKIAIEVISQ</sequence>
<keyword evidence="5" id="KW-0694">RNA-binding</keyword>
<evidence type="ECO:0000313" key="8">
    <source>
        <dbReference type="Proteomes" id="UP000607281"/>
    </source>
</evidence>
<dbReference type="SMART" id="SM00829">
    <property type="entry name" value="PKS_ER"/>
    <property type="match status" value="1"/>
</dbReference>
<dbReference type="RefSeq" id="WP_190408184.1">
    <property type="nucleotide sequence ID" value="NZ_JACJRF010000029.1"/>
</dbReference>
<comment type="subunit">
    <text evidence="2">Homotetramer.</text>
</comment>
<comment type="subcellular location">
    <subcellularLocation>
        <location evidence="1">Cytoplasm</location>
    </subcellularLocation>
</comment>
<dbReference type="Gene3D" id="3.90.180.10">
    <property type="entry name" value="Medium-chain alcohol dehydrogenases, catalytic domain"/>
    <property type="match status" value="1"/>
</dbReference>
<evidence type="ECO:0000256" key="4">
    <source>
        <dbReference type="ARBA" id="ARBA00022857"/>
    </source>
</evidence>
<dbReference type="InterPro" id="IPR051603">
    <property type="entry name" value="Zinc-ADH_QOR/CCCR"/>
</dbReference>
<dbReference type="InterPro" id="IPR036291">
    <property type="entry name" value="NAD(P)-bd_dom_sf"/>
</dbReference>
<dbReference type="Pfam" id="PF13602">
    <property type="entry name" value="ADH_zinc_N_2"/>
    <property type="match status" value="1"/>
</dbReference>
<dbReference type="SUPFAM" id="SSF51735">
    <property type="entry name" value="NAD(P)-binding Rossmann-fold domains"/>
    <property type="match status" value="1"/>
</dbReference>
<dbReference type="InterPro" id="IPR002364">
    <property type="entry name" value="Quin_OxRdtase/zeta-crystal_CS"/>
</dbReference>
<evidence type="ECO:0000256" key="1">
    <source>
        <dbReference type="ARBA" id="ARBA00004496"/>
    </source>
</evidence>
<accession>A0ABR8CSA6</accession>
<dbReference type="PANTHER" id="PTHR44154:SF1">
    <property type="entry name" value="QUINONE OXIDOREDUCTASE"/>
    <property type="match status" value="1"/>
</dbReference>
<dbReference type="InterPro" id="IPR011032">
    <property type="entry name" value="GroES-like_sf"/>
</dbReference>
<organism evidence="7 8">
    <name type="scientific">Anabaena subtropica FACHB-260</name>
    <dbReference type="NCBI Taxonomy" id="2692884"/>
    <lineage>
        <taxon>Bacteria</taxon>
        <taxon>Bacillati</taxon>
        <taxon>Cyanobacteriota</taxon>
        <taxon>Cyanophyceae</taxon>
        <taxon>Nostocales</taxon>
        <taxon>Nostocaceae</taxon>
        <taxon>Anabaena</taxon>
    </lineage>
</organism>
<protein>
    <submittedName>
        <fullName evidence="7">Zinc-dependent alcohol dehydrogenase family protein</fullName>
    </submittedName>
</protein>
<dbReference type="CDD" id="cd08272">
    <property type="entry name" value="MDR6"/>
    <property type="match status" value="1"/>
</dbReference>
<keyword evidence="4" id="KW-0521">NADP</keyword>
<dbReference type="Pfam" id="PF08240">
    <property type="entry name" value="ADH_N"/>
    <property type="match status" value="1"/>
</dbReference>
<comment type="caution">
    <text evidence="7">The sequence shown here is derived from an EMBL/GenBank/DDBJ whole genome shotgun (WGS) entry which is preliminary data.</text>
</comment>
<dbReference type="EMBL" id="JACJRF010000029">
    <property type="protein sequence ID" value="MBD2345758.1"/>
    <property type="molecule type" value="Genomic_DNA"/>
</dbReference>
<gene>
    <name evidence="7" type="ORF">H6G18_16600</name>
</gene>
<evidence type="ECO:0000313" key="7">
    <source>
        <dbReference type="EMBL" id="MBD2345758.1"/>
    </source>
</evidence>
<keyword evidence="3" id="KW-0963">Cytoplasm</keyword>
<dbReference type="PROSITE" id="PS01162">
    <property type="entry name" value="QOR_ZETA_CRYSTAL"/>
    <property type="match status" value="1"/>
</dbReference>
<name>A0ABR8CSA6_9NOST</name>
<dbReference type="SUPFAM" id="SSF50129">
    <property type="entry name" value="GroES-like"/>
    <property type="match status" value="1"/>
</dbReference>
<evidence type="ECO:0000256" key="2">
    <source>
        <dbReference type="ARBA" id="ARBA00011881"/>
    </source>
</evidence>
<feature type="domain" description="Enoyl reductase (ER)" evidence="6">
    <location>
        <begin position="10"/>
        <end position="314"/>
    </location>
</feature>
<dbReference type="InterPro" id="IPR020843">
    <property type="entry name" value="ER"/>
</dbReference>